<dbReference type="Gene3D" id="3.40.50.1000">
    <property type="entry name" value="HAD superfamily/HAD-like"/>
    <property type="match status" value="1"/>
</dbReference>
<dbReference type="Proteomes" id="UP000295411">
    <property type="component" value="Unassembled WGS sequence"/>
</dbReference>
<dbReference type="GO" id="GO:0016791">
    <property type="term" value="F:phosphatase activity"/>
    <property type="evidence" value="ECO:0007669"/>
    <property type="project" value="UniProtKB-ARBA"/>
</dbReference>
<dbReference type="Gene3D" id="3.30.1240.10">
    <property type="match status" value="1"/>
</dbReference>
<protein>
    <submittedName>
        <fullName evidence="1">HAD family hydrolase</fullName>
    </submittedName>
</protein>
<dbReference type="GO" id="GO:0005829">
    <property type="term" value="C:cytosol"/>
    <property type="evidence" value="ECO:0007669"/>
    <property type="project" value="TreeGrafter"/>
</dbReference>
<evidence type="ECO:0000313" key="2">
    <source>
        <dbReference type="Proteomes" id="UP000295411"/>
    </source>
</evidence>
<dbReference type="PANTHER" id="PTHR10000:SF8">
    <property type="entry name" value="HAD SUPERFAMILY HYDROLASE-LIKE, TYPE 3"/>
    <property type="match status" value="1"/>
</dbReference>
<dbReference type="EMBL" id="SMTK01000004">
    <property type="protein sequence ID" value="TDK24651.1"/>
    <property type="molecule type" value="Genomic_DNA"/>
</dbReference>
<dbReference type="NCBIfam" id="TIGR01484">
    <property type="entry name" value="HAD-SF-IIB"/>
    <property type="match status" value="1"/>
</dbReference>
<dbReference type="InterPro" id="IPR023214">
    <property type="entry name" value="HAD_sf"/>
</dbReference>
<organism evidence="1 2">
    <name type="scientific">Arthrobacter crusticola</name>
    <dbReference type="NCBI Taxonomy" id="2547960"/>
    <lineage>
        <taxon>Bacteria</taxon>
        <taxon>Bacillati</taxon>
        <taxon>Actinomycetota</taxon>
        <taxon>Actinomycetes</taxon>
        <taxon>Micrococcales</taxon>
        <taxon>Micrococcaceae</taxon>
        <taxon>Arthrobacter</taxon>
    </lineage>
</organism>
<name>A0A4R5TUF2_9MICC</name>
<dbReference type="PANTHER" id="PTHR10000">
    <property type="entry name" value="PHOSPHOSERINE PHOSPHATASE"/>
    <property type="match status" value="1"/>
</dbReference>
<proteinExistence type="predicted"/>
<dbReference type="RefSeq" id="WP_133404320.1">
    <property type="nucleotide sequence ID" value="NZ_SMTK01000004.1"/>
</dbReference>
<keyword evidence="2" id="KW-1185">Reference proteome</keyword>
<accession>A0A4R5TUF2</accession>
<dbReference type="Pfam" id="PF08282">
    <property type="entry name" value="Hydrolase_3"/>
    <property type="match status" value="1"/>
</dbReference>
<keyword evidence="1" id="KW-0378">Hydrolase</keyword>
<dbReference type="OrthoDB" id="3180855at2"/>
<dbReference type="GO" id="GO:0000287">
    <property type="term" value="F:magnesium ion binding"/>
    <property type="evidence" value="ECO:0007669"/>
    <property type="project" value="TreeGrafter"/>
</dbReference>
<comment type="caution">
    <text evidence="1">The sequence shown here is derived from an EMBL/GenBank/DDBJ whole genome shotgun (WGS) entry which is preliminary data.</text>
</comment>
<gene>
    <name evidence="1" type="ORF">E2F48_12560</name>
</gene>
<evidence type="ECO:0000313" key="1">
    <source>
        <dbReference type="EMBL" id="TDK24651.1"/>
    </source>
</evidence>
<dbReference type="AlphaFoldDB" id="A0A4R5TUF2"/>
<dbReference type="InterPro" id="IPR006379">
    <property type="entry name" value="HAD-SF_hydro_IIB"/>
</dbReference>
<sequence>MRLVASDLDGTIVGHDGRMSERTVRAFRDCAAAGVEVVFVTGRPPRWLDPLREQLQHQGTVICSNGAVTYDLGAERVLDAHLLDTGSILEARDIIRGLYPAAGFAAETISGFKIESGFADPGTSELLGGVQAVPFEESLPGEQVIKFLAREREVTPDEFLRTVAPAVEHLVSTTHSAPSIALLEMAVPGINKAVTLSRYAEGLGIEAEDVVAFGDMPNDIQMLSWAGSGYAMSSGHPDALAAANLKAPAFEDDGVAQVLELRLEALRTA</sequence>
<dbReference type="InterPro" id="IPR036412">
    <property type="entry name" value="HAD-like_sf"/>
</dbReference>
<dbReference type="SUPFAM" id="SSF56784">
    <property type="entry name" value="HAD-like"/>
    <property type="match status" value="1"/>
</dbReference>
<reference evidence="1 2" key="1">
    <citation type="submission" date="2019-03" db="EMBL/GenBank/DDBJ databases">
        <title>Arthrobacter sp. nov., an bacterium isolated from biocrust in Mu Us Desert.</title>
        <authorList>
            <person name="Lixiong L."/>
        </authorList>
    </citation>
    <scope>NUCLEOTIDE SEQUENCE [LARGE SCALE GENOMIC DNA]</scope>
    <source>
        <strain evidence="1 2">SLN-3</strain>
    </source>
</reference>